<dbReference type="InterPro" id="IPR010982">
    <property type="entry name" value="Lambda_DNA-bd_dom_sf"/>
</dbReference>
<protein>
    <submittedName>
        <fullName evidence="3">Helix-turn-helix transcriptional regulator</fullName>
    </submittedName>
</protein>
<dbReference type="AlphaFoldDB" id="A0A9D1LAW2"/>
<dbReference type="Gene3D" id="1.10.260.40">
    <property type="entry name" value="lambda repressor-like DNA-binding domains"/>
    <property type="match status" value="1"/>
</dbReference>
<dbReference type="GO" id="GO:0003677">
    <property type="term" value="F:DNA binding"/>
    <property type="evidence" value="ECO:0007669"/>
    <property type="project" value="UniProtKB-KW"/>
</dbReference>
<dbReference type="PROSITE" id="PS50943">
    <property type="entry name" value="HTH_CROC1"/>
    <property type="match status" value="1"/>
</dbReference>
<organism evidence="3 4">
    <name type="scientific">Candidatus Egerieisoma faecipullorum</name>
    <dbReference type="NCBI Taxonomy" id="2840963"/>
    <lineage>
        <taxon>Bacteria</taxon>
        <taxon>Bacillati</taxon>
        <taxon>Bacillota</taxon>
        <taxon>Clostridia</taxon>
        <taxon>Eubacteriales</taxon>
        <taxon>Clostridiaceae</taxon>
        <taxon>Clostridiaceae incertae sedis</taxon>
        <taxon>Candidatus Egerieisoma</taxon>
    </lineage>
</organism>
<dbReference type="Proteomes" id="UP000824089">
    <property type="component" value="Unassembled WGS sequence"/>
</dbReference>
<sequence>MTFGEKIKKARLALNLSQSEVAEKTGISERSLYTYEQTGTMPRSGNILKLAEALNVSVGYLLDEEETDTKKDLDHDIFIANARNKYGCKGAKEAADILSRASALFAGGELDDSAKDLFFQSLMEVYLESKEEARAKFTPKRARKKKNGP</sequence>
<reference evidence="3" key="1">
    <citation type="submission" date="2020-10" db="EMBL/GenBank/DDBJ databases">
        <authorList>
            <person name="Gilroy R."/>
        </authorList>
    </citation>
    <scope>NUCLEOTIDE SEQUENCE</scope>
    <source>
        <strain evidence="3">CHK195-4489</strain>
    </source>
</reference>
<evidence type="ECO:0000313" key="4">
    <source>
        <dbReference type="Proteomes" id="UP000824089"/>
    </source>
</evidence>
<evidence type="ECO:0000259" key="2">
    <source>
        <dbReference type="PROSITE" id="PS50943"/>
    </source>
</evidence>
<dbReference type="EMBL" id="DVMM01000105">
    <property type="protein sequence ID" value="HIU29677.1"/>
    <property type="molecule type" value="Genomic_DNA"/>
</dbReference>
<feature type="domain" description="HTH cro/C1-type" evidence="2">
    <location>
        <begin position="7"/>
        <end position="61"/>
    </location>
</feature>
<keyword evidence="1" id="KW-0238">DNA-binding</keyword>
<accession>A0A9D1LAW2</accession>
<dbReference type="SMART" id="SM00530">
    <property type="entry name" value="HTH_XRE"/>
    <property type="match status" value="1"/>
</dbReference>
<dbReference type="CDD" id="cd00093">
    <property type="entry name" value="HTH_XRE"/>
    <property type="match status" value="1"/>
</dbReference>
<dbReference type="InterPro" id="IPR001387">
    <property type="entry name" value="Cro/C1-type_HTH"/>
</dbReference>
<dbReference type="PANTHER" id="PTHR46558:SF11">
    <property type="entry name" value="HTH-TYPE TRANSCRIPTIONAL REGULATOR XRE"/>
    <property type="match status" value="1"/>
</dbReference>
<reference evidence="3" key="2">
    <citation type="journal article" date="2021" name="PeerJ">
        <title>Extensive microbial diversity within the chicken gut microbiome revealed by metagenomics and culture.</title>
        <authorList>
            <person name="Gilroy R."/>
            <person name="Ravi A."/>
            <person name="Getino M."/>
            <person name="Pursley I."/>
            <person name="Horton D.L."/>
            <person name="Alikhan N.F."/>
            <person name="Baker D."/>
            <person name="Gharbi K."/>
            <person name="Hall N."/>
            <person name="Watson M."/>
            <person name="Adriaenssens E.M."/>
            <person name="Foster-Nyarko E."/>
            <person name="Jarju S."/>
            <person name="Secka A."/>
            <person name="Antonio M."/>
            <person name="Oren A."/>
            <person name="Chaudhuri R.R."/>
            <person name="La Ragione R."/>
            <person name="Hildebrand F."/>
            <person name="Pallen M.J."/>
        </authorList>
    </citation>
    <scope>NUCLEOTIDE SEQUENCE</scope>
    <source>
        <strain evidence="3">CHK195-4489</strain>
    </source>
</reference>
<proteinExistence type="predicted"/>
<comment type="caution">
    <text evidence="3">The sequence shown here is derived from an EMBL/GenBank/DDBJ whole genome shotgun (WGS) entry which is preliminary data.</text>
</comment>
<evidence type="ECO:0000313" key="3">
    <source>
        <dbReference type="EMBL" id="HIU29677.1"/>
    </source>
</evidence>
<name>A0A9D1LAW2_9CLOT</name>
<gene>
    <name evidence="3" type="ORF">IAD50_05210</name>
</gene>
<dbReference type="SUPFAM" id="SSF47413">
    <property type="entry name" value="lambda repressor-like DNA-binding domains"/>
    <property type="match status" value="1"/>
</dbReference>
<evidence type="ECO:0000256" key="1">
    <source>
        <dbReference type="ARBA" id="ARBA00023125"/>
    </source>
</evidence>
<dbReference type="Pfam" id="PF01381">
    <property type="entry name" value="HTH_3"/>
    <property type="match status" value="1"/>
</dbReference>
<dbReference type="PANTHER" id="PTHR46558">
    <property type="entry name" value="TRACRIPTIONAL REGULATORY PROTEIN-RELATED-RELATED"/>
    <property type="match status" value="1"/>
</dbReference>